<feature type="domain" description="NodB homology" evidence="2">
    <location>
        <begin position="96"/>
        <end position="277"/>
    </location>
</feature>
<protein>
    <submittedName>
        <fullName evidence="3">Polysaccharide deacetylase</fullName>
    </submittedName>
</protein>
<dbReference type="GO" id="GO:0016810">
    <property type="term" value="F:hydrolase activity, acting on carbon-nitrogen (but not peptide) bonds"/>
    <property type="evidence" value="ECO:0007669"/>
    <property type="project" value="InterPro"/>
</dbReference>
<evidence type="ECO:0000259" key="2">
    <source>
        <dbReference type="PROSITE" id="PS51677"/>
    </source>
</evidence>
<dbReference type="CDD" id="cd10918">
    <property type="entry name" value="CE4_NodB_like_5s_6s"/>
    <property type="match status" value="1"/>
</dbReference>
<dbReference type="PROSITE" id="PS51677">
    <property type="entry name" value="NODB"/>
    <property type="match status" value="1"/>
</dbReference>
<keyword evidence="4" id="KW-1185">Reference proteome</keyword>
<accession>A0A2U3QEB3</accession>
<keyword evidence="1" id="KW-0732">Signal</keyword>
<dbReference type="Pfam" id="PF01522">
    <property type="entry name" value="Polysacc_deac_1"/>
    <property type="match status" value="1"/>
</dbReference>
<dbReference type="PANTHER" id="PTHR34216">
    <property type="match status" value="1"/>
</dbReference>
<organism evidence="3 4">
    <name type="scientific">Candidatus Sulfobium mesophilum</name>
    <dbReference type="NCBI Taxonomy" id="2016548"/>
    <lineage>
        <taxon>Bacteria</taxon>
        <taxon>Pseudomonadati</taxon>
        <taxon>Nitrospirota</taxon>
        <taxon>Nitrospiria</taxon>
        <taxon>Nitrospirales</taxon>
        <taxon>Nitrospiraceae</taxon>
        <taxon>Candidatus Sulfobium</taxon>
    </lineage>
</organism>
<dbReference type="EMBL" id="OUUY01000018">
    <property type="protein sequence ID" value="SPP99771.1"/>
    <property type="molecule type" value="Genomic_DNA"/>
</dbReference>
<gene>
    <name evidence="3" type="ORF">NBG4_1140003</name>
</gene>
<dbReference type="InterPro" id="IPR002509">
    <property type="entry name" value="NODB_dom"/>
</dbReference>
<dbReference type="InterPro" id="IPR011330">
    <property type="entry name" value="Glyco_hydro/deAcase_b/a-brl"/>
</dbReference>
<dbReference type="Proteomes" id="UP000245125">
    <property type="component" value="Unassembled WGS sequence"/>
</dbReference>
<evidence type="ECO:0000313" key="3">
    <source>
        <dbReference type="EMBL" id="SPP99771.1"/>
    </source>
</evidence>
<dbReference type="AlphaFoldDB" id="A0A2U3QEB3"/>
<sequence>MNFYLKSVILITTFLSLLWVTSPEGGNPVPKVRPYEVRVPILLYHRFGPAASDSMTVTTAVFRSHLQYIRDKGLTVIPLRQLVDYYLKKGPPPPPGSVVIVADDAHESVYTEMLPLVKKYHYPVTLFVYPSAISNASYAMTWGQLKEIKKTGLFDLQGHTFWHPNFKQEKKRLPGAEYEKFVRMQLRKSKERLEKELDVKVDMLAWPFGIYDDQLIRYAADSGYTAAFSIERRHAVSGDNVMKLPRYLMQNSDKGKVFEQIWGSPRAGRVATISGSI</sequence>
<proteinExistence type="predicted"/>
<reference evidence="4" key="1">
    <citation type="submission" date="2018-03" db="EMBL/GenBank/DDBJ databases">
        <authorList>
            <person name="Zecchin S."/>
        </authorList>
    </citation>
    <scope>NUCLEOTIDE SEQUENCE [LARGE SCALE GENOMIC DNA]</scope>
</reference>
<evidence type="ECO:0000256" key="1">
    <source>
        <dbReference type="ARBA" id="ARBA00022729"/>
    </source>
</evidence>
<dbReference type="GO" id="GO:0005975">
    <property type="term" value="P:carbohydrate metabolic process"/>
    <property type="evidence" value="ECO:0007669"/>
    <property type="project" value="InterPro"/>
</dbReference>
<dbReference type="Gene3D" id="3.20.20.370">
    <property type="entry name" value="Glycoside hydrolase/deacetylase"/>
    <property type="match status" value="1"/>
</dbReference>
<name>A0A2U3QEB3_9BACT</name>
<dbReference type="InterPro" id="IPR051398">
    <property type="entry name" value="Polysacch_Deacetylase"/>
</dbReference>
<evidence type="ECO:0000313" key="4">
    <source>
        <dbReference type="Proteomes" id="UP000245125"/>
    </source>
</evidence>
<dbReference type="PANTHER" id="PTHR34216:SF7">
    <property type="entry name" value="POLY-BETA-1,6-N-ACETYL-D-GLUCOSAMINE N-DEACETYLASE"/>
    <property type="match status" value="1"/>
</dbReference>
<dbReference type="SUPFAM" id="SSF88713">
    <property type="entry name" value="Glycoside hydrolase/deacetylase"/>
    <property type="match status" value="1"/>
</dbReference>